<reference evidence="3" key="1">
    <citation type="submission" date="2021-02" db="EMBL/GenBank/DDBJ databases">
        <authorList>
            <person name="Nieuwenhuis M."/>
            <person name="Van De Peppel L.J.J."/>
        </authorList>
    </citation>
    <scope>NUCLEOTIDE SEQUENCE</scope>
    <source>
        <strain evidence="3">D49</strain>
    </source>
</reference>
<name>A0A9P7GHZ0_9AGAR</name>
<organism evidence="3 4">
    <name type="scientific">Sphagnurus paluster</name>
    <dbReference type="NCBI Taxonomy" id="117069"/>
    <lineage>
        <taxon>Eukaryota</taxon>
        <taxon>Fungi</taxon>
        <taxon>Dikarya</taxon>
        <taxon>Basidiomycota</taxon>
        <taxon>Agaricomycotina</taxon>
        <taxon>Agaricomycetes</taxon>
        <taxon>Agaricomycetidae</taxon>
        <taxon>Agaricales</taxon>
        <taxon>Tricholomatineae</taxon>
        <taxon>Lyophyllaceae</taxon>
        <taxon>Sphagnurus</taxon>
    </lineage>
</organism>
<dbReference type="AlphaFoldDB" id="A0A9P7GHZ0"/>
<feature type="domain" description="XPG-I" evidence="2">
    <location>
        <begin position="114"/>
        <end position="185"/>
    </location>
</feature>
<dbReference type="Proteomes" id="UP000717328">
    <property type="component" value="Unassembled WGS sequence"/>
</dbReference>
<gene>
    <name evidence="3" type="ORF">H0H81_010414</name>
</gene>
<evidence type="ECO:0000256" key="1">
    <source>
        <dbReference type="SAM" id="MobiDB-lite"/>
    </source>
</evidence>
<dbReference type="InterPro" id="IPR006084">
    <property type="entry name" value="XPG/Rad2"/>
</dbReference>
<reference evidence="3" key="2">
    <citation type="submission" date="2021-10" db="EMBL/GenBank/DDBJ databases">
        <title>Phylogenomics reveals ancestral predisposition of the termite-cultivated fungus Termitomyces towards a domesticated lifestyle.</title>
        <authorList>
            <person name="Auxier B."/>
            <person name="Grum-Grzhimaylo A."/>
            <person name="Cardenas M.E."/>
            <person name="Lodge J.D."/>
            <person name="Laessoe T."/>
            <person name="Pedersen O."/>
            <person name="Smith M.E."/>
            <person name="Kuyper T.W."/>
            <person name="Franco-Molano E.A."/>
            <person name="Baroni T.J."/>
            <person name="Aanen D.K."/>
        </authorList>
    </citation>
    <scope>NUCLEOTIDE SEQUENCE</scope>
    <source>
        <strain evidence="3">D49</strain>
    </source>
</reference>
<evidence type="ECO:0000313" key="3">
    <source>
        <dbReference type="EMBL" id="KAG5650957.1"/>
    </source>
</evidence>
<feature type="compositionally biased region" description="Polar residues" evidence="1">
    <location>
        <begin position="445"/>
        <end position="461"/>
    </location>
</feature>
<dbReference type="Pfam" id="PF00867">
    <property type="entry name" value="XPG_I"/>
    <property type="match status" value="1"/>
</dbReference>
<evidence type="ECO:0000259" key="2">
    <source>
        <dbReference type="SMART" id="SM00484"/>
    </source>
</evidence>
<dbReference type="OrthoDB" id="2148513at2759"/>
<comment type="caution">
    <text evidence="3">The sequence shown here is derived from an EMBL/GenBank/DDBJ whole genome shotgun (WGS) entry which is preliminary data.</text>
</comment>
<dbReference type="GO" id="GO:0006281">
    <property type="term" value="P:DNA repair"/>
    <property type="evidence" value="ECO:0007669"/>
    <property type="project" value="UniProtKB-ARBA"/>
</dbReference>
<proteinExistence type="predicted"/>
<feature type="region of interest" description="Disordered" evidence="1">
    <location>
        <begin position="445"/>
        <end position="472"/>
    </location>
</feature>
<sequence>MVVSELWNLLQPIEKTTTLQRLAVNDGFIANIGDVRALQVGINASAWIYRVCSQPGGTRSGYLLNLFAHLHRLLVLPILPLFVFDGPGRPRVKWGKKFDEKDHELVPDAKTLFDNFAFPWMIAPGEADAELAWMSRAAIIDIVLSEDSNTIVFGAKAVLRVMTGPDGQETMKMYESADMATNLDLKLELCDLVLIAILGGGDYDPGLDGCDASTAFALAHAGLGKSLIHGIQNTPDTELHRFLGQWRAQLVAELTFNSSGFLSQKQPTVAASVPANFPDINIIHLYTHPLTSEDAGPSHHPSLVTTQSLDLPCLVKFAEDHFTCTDHEGIYRIFASFIFPGLAVRQLMSIALSTDLGLPQQSFTMLNEVIAIRCESESSGAFVPEARVRLLIDDQILRIISDGRCAGKPIAQDQVPESRVWLPVSMIQHVQPGLLAEFAHRQQQNAATYTSSPRQSPSIHSTPAPVHTPSREVPHEVIDLTRASESPPPGSTDMPYPTLCNVIDLTVLPEVALPSHNQYRVVISVSEESGNEILEFITDSEGDDEEVIELEDNSVE</sequence>
<dbReference type="InterPro" id="IPR036279">
    <property type="entry name" value="5-3_exonuclease_C_sf"/>
</dbReference>
<dbReference type="PANTHER" id="PTHR11081">
    <property type="entry name" value="FLAP ENDONUCLEASE FAMILY MEMBER"/>
    <property type="match status" value="1"/>
</dbReference>
<dbReference type="Gene3D" id="3.40.50.1010">
    <property type="entry name" value="5'-nuclease"/>
    <property type="match status" value="2"/>
</dbReference>
<evidence type="ECO:0000313" key="4">
    <source>
        <dbReference type="Proteomes" id="UP000717328"/>
    </source>
</evidence>
<dbReference type="SUPFAM" id="SSF47807">
    <property type="entry name" value="5' to 3' exonuclease, C-terminal subdomain"/>
    <property type="match status" value="1"/>
</dbReference>
<dbReference type="SMART" id="SM00484">
    <property type="entry name" value="XPGI"/>
    <property type="match status" value="1"/>
</dbReference>
<dbReference type="CDD" id="cd09870">
    <property type="entry name" value="PIN_YEN1"/>
    <property type="match status" value="1"/>
</dbReference>
<dbReference type="GO" id="GO:0017108">
    <property type="term" value="F:5'-flap endonuclease activity"/>
    <property type="evidence" value="ECO:0007669"/>
    <property type="project" value="TreeGrafter"/>
</dbReference>
<dbReference type="PANTHER" id="PTHR11081:SF75">
    <property type="entry name" value="ENDONUCLEASE, PUTATIVE (AFU_ORTHOLOGUE AFUA_3G13260)-RELATED"/>
    <property type="match status" value="1"/>
</dbReference>
<dbReference type="EMBL" id="JABCKI010000327">
    <property type="protein sequence ID" value="KAG5650957.1"/>
    <property type="molecule type" value="Genomic_DNA"/>
</dbReference>
<accession>A0A9P7GHZ0</accession>
<dbReference type="InterPro" id="IPR029060">
    <property type="entry name" value="PIN-like_dom_sf"/>
</dbReference>
<keyword evidence="4" id="KW-1185">Reference proteome</keyword>
<dbReference type="InterPro" id="IPR006086">
    <property type="entry name" value="XPG-I_dom"/>
</dbReference>
<dbReference type="SUPFAM" id="SSF88723">
    <property type="entry name" value="PIN domain-like"/>
    <property type="match status" value="1"/>
</dbReference>
<dbReference type="PRINTS" id="PR00853">
    <property type="entry name" value="XPGRADSUPER"/>
</dbReference>
<protein>
    <recommendedName>
        <fullName evidence="2">XPG-I domain-containing protein</fullName>
    </recommendedName>
</protein>